<dbReference type="WBParaSite" id="MBELARI_LOCUS13965">
    <property type="protein sequence ID" value="MBELARI_LOCUS13965"/>
    <property type="gene ID" value="MBELARI_LOCUS13965"/>
</dbReference>
<dbReference type="Pfam" id="PF01633">
    <property type="entry name" value="Choline_kinase"/>
    <property type="match status" value="1"/>
</dbReference>
<keyword evidence="4" id="KW-1185">Reference proteome</keyword>
<keyword evidence="2" id="KW-1208">Phospholipid metabolism</keyword>
<dbReference type="GO" id="GO:0004305">
    <property type="term" value="F:ethanolamine kinase activity"/>
    <property type="evidence" value="ECO:0007669"/>
    <property type="project" value="TreeGrafter"/>
</dbReference>
<dbReference type="PANTHER" id="PTHR22603">
    <property type="entry name" value="CHOLINE/ETHANOALAMINE KINASE"/>
    <property type="match status" value="1"/>
</dbReference>
<name>A0AAF3EIW6_9BILA</name>
<comment type="similarity">
    <text evidence="3">Belongs to the choline/ethanolamine kinase family.</text>
</comment>
<evidence type="ECO:0000256" key="2">
    <source>
        <dbReference type="ARBA" id="ARBA00023264"/>
    </source>
</evidence>
<dbReference type="GO" id="GO:0004103">
    <property type="term" value="F:choline kinase activity"/>
    <property type="evidence" value="ECO:0007669"/>
    <property type="project" value="TreeGrafter"/>
</dbReference>
<evidence type="ECO:0000313" key="4">
    <source>
        <dbReference type="Proteomes" id="UP000887575"/>
    </source>
</evidence>
<dbReference type="SUPFAM" id="SSF56112">
    <property type="entry name" value="Protein kinase-like (PK-like)"/>
    <property type="match status" value="1"/>
</dbReference>
<dbReference type="AlphaFoldDB" id="A0AAF3EIW6"/>
<dbReference type="Gene3D" id="3.90.1200.10">
    <property type="match status" value="1"/>
</dbReference>
<organism evidence="4 5">
    <name type="scientific">Mesorhabditis belari</name>
    <dbReference type="NCBI Taxonomy" id="2138241"/>
    <lineage>
        <taxon>Eukaryota</taxon>
        <taxon>Metazoa</taxon>
        <taxon>Ecdysozoa</taxon>
        <taxon>Nematoda</taxon>
        <taxon>Chromadorea</taxon>
        <taxon>Rhabditida</taxon>
        <taxon>Rhabditina</taxon>
        <taxon>Rhabditomorpha</taxon>
        <taxon>Rhabditoidea</taxon>
        <taxon>Rhabditidae</taxon>
        <taxon>Mesorhabditinae</taxon>
        <taxon>Mesorhabditis</taxon>
    </lineage>
</organism>
<dbReference type="GO" id="GO:0005737">
    <property type="term" value="C:cytoplasm"/>
    <property type="evidence" value="ECO:0007669"/>
    <property type="project" value="TreeGrafter"/>
</dbReference>
<accession>A0AAF3EIW6</accession>
<evidence type="ECO:0000256" key="1">
    <source>
        <dbReference type="ARBA" id="ARBA00023209"/>
    </source>
</evidence>
<sequence length="83" mass="9736">MLQFFQNYLREYGGISEQEVPGKSQEMLRETLPFVPVSHFFWGVWALLQFEVSPVGFGFADYARDRLGLYFKSRHLMDSLNPI</sequence>
<proteinExistence type="inferred from homology"/>
<dbReference type="InterPro" id="IPR011009">
    <property type="entry name" value="Kinase-like_dom_sf"/>
</dbReference>
<dbReference type="PANTHER" id="PTHR22603:SF98">
    <property type="entry name" value="CHOLINE KINASE A2"/>
    <property type="match status" value="1"/>
</dbReference>
<evidence type="ECO:0000256" key="3">
    <source>
        <dbReference type="ARBA" id="ARBA00038211"/>
    </source>
</evidence>
<evidence type="ECO:0000313" key="5">
    <source>
        <dbReference type="WBParaSite" id="MBELARI_LOCUS13965"/>
    </source>
</evidence>
<keyword evidence="1" id="KW-0443">Lipid metabolism</keyword>
<keyword evidence="1" id="KW-0594">Phospholipid biosynthesis</keyword>
<reference evidence="5" key="1">
    <citation type="submission" date="2024-02" db="UniProtKB">
        <authorList>
            <consortium name="WormBaseParasite"/>
        </authorList>
    </citation>
    <scope>IDENTIFICATION</scope>
</reference>
<keyword evidence="1" id="KW-0444">Lipid biosynthesis</keyword>
<dbReference type="GO" id="GO:0006646">
    <property type="term" value="P:phosphatidylethanolamine biosynthetic process"/>
    <property type="evidence" value="ECO:0007669"/>
    <property type="project" value="TreeGrafter"/>
</dbReference>
<protein>
    <submittedName>
        <fullName evidence="5">Uncharacterized protein</fullName>
    </submittedName>
</protein>
<dbReference type="Proteomes" id="UP000887575">
    <property type="component" value="Unassembled WGS sequence"/>
</dbReference>